<evidence type="ECO:0000256" key="1">
    <source>
        <dbReference type="ARBA" id="ARBA00011079"/>
    </source>
</evidence>
<dbReference type="InterPro" id="IPR042269">
    <property type="entry name" value="Ser_carbopepase_S28_SKS"/>
</dbReference>
<reference evidence="8 9" key="1">
    <citation type="submission" date="2016-07" db="EMBL/GenBank/DDBJ databases">
        <title>Pervasive Adenine N6-methylation of Active Genes in Fungi.</title>
        <authorList>
            <consortium name="DOE Joint Genome Institute"/>
            <person name="Mondo S.J."/>
            <person name="Dannebaum R.O."/>
            <person name="Kuo R.C."/>
            <person name="Labutti K."/>
            <person name="Haridas S."/>
            <person name="Kuo A."/>
            <person name="Salamov A."/>
            <person name="Ahrendt S.R."/>
            <person name="Lipzen A."/>
            <person name="Sullivan W."/>
            <person name="Andreopoulos W.B."/>
            <person name="Clum A."/>
            <person name="Lindquist E."/>
            <person name="Daum C."/>
            <person name="Ramamoorthy G.K."/>
            <person name="Gryganskyi A."/>
            <person name="Culley D."/>
            <person name="Magnuson J.K."/>
            <person name="James T.Y."/>
            <person name="O'Malley M.A."/>
            <person name="Stajich J.E."/>
            <person name="Spatafora J.W."/>
            <person name="Visel A."/>
            <person name="Grigoriev I.V."/>
        </authorList>
    </citation>
    <scope>NUCLEOTIDE SEQUENCE [LARGE SCALE GENOMIC DNA]</scope>
    <source>
        <strain evidence="8 9">NRRL 3301</strain>
    </source>
</reference>
<gene>
    <name evidence="8" type="ORF">DM01DRAFT_1410751</name>
</gene>
<comment type="caution">
    <text evidence="8">The sequence shown here is derived from an EMBL/GenBank/DDBJ whole genome shotgun (WGS) entry which is preliminary data.</text>
</comment>
<dbReference type="OrthoDB" id="1735038at2759"/>
<dbReference type="Gene3D" id="1.20.120.980">
    <property type="entry name" value="Serine carboxypeptidase S28, SKS domain"/>
    <property type="match status" value="1"/>
</dbReference>
<keyword evidence="5" id="KW-0325">Glycoprotein</keyword>
<dbReference type="AlphaFoldDB" id="A0A1X2G676"/>
<dbReference type="GO" id="GO:0006508">
    <property type="term" value="P:proteolysis"/>
    <property type="evidence" value="ECO:0007669"/>
    <property type="project" value="UniProtKB-KW"/>
</dbReference>
<feature type="signal peptide" evidence="7">
    <location>
        <begin position="1"/>
        <end position="20"/>
    </location>
</feature>
<keyword evidence="9" id="KW-1185">Reference proteome</keyword>
<dbReference type="Gene3D" id="3.40.50.1820">
    <property type="entry name" value="alpha/beta hydrolase"/>
    <property type="match status" value="1"/>
</dbReference>
<evidence type="ECO:0000256" key="6">
    <source>
        <dbReference type="SAM" id="MobiDB-lite"/>
    </source>
</evidence>
<keyword evidence="3 7" id="KW-0732">Signal</keyword>
<evidence type="ECO:0000313" key="8">
    <source>
        <dbReference type="EMBL" id="ORX46089.1"/>
    </source>
</evidence>
<dbReference type="GO" id="GO:0008239">
    <property type="term" value="F:dipeptidyl-peptidase activity"/>
    <property type="evidence" value="ECO:0007669"/>
    <property type="project" value="TreeGrafter"/>
</dbReference>
<evidence type="ECO:0000256" key="5">
    <source>
        <dbReference type="ARBA" id="ARBA00023180"/>
    </source>
</evidence>
<keyword evidence="4" id="KW-0378">Hydrolase</keyword>
<organism evidence="8 9">
    <name type="scientific">Hesseltinella vesiculosa</name>
    <dbReference type="NCBI Taxonomy" id="101127"/>
    <lineage>
        <taxon>Eukaryota</taxon>
        <taxon>Fungi</taxon>
        <taxon>Fungi incertae sedis</taxon>
        <taxon>Mucoromycota</taxon>
        <taxon>Mucoromycotina</taxon>
        <taxon>Mucoromycetes</taxon>
        <taxon>Mucorales</taxon>
        <taxon>Cunninghamellaceae</taxon>
        <taxon>Hesseltinella</taxon>
    </lineage>
</organism>
<evidence type="ECO:0000313" key="9">
    <source>
        <dbReference type="Proteomes" id="UP000242146"/>
    </source>
</evidence>
<keyword evidence="2" id="KW-0645">Protease</keyword>
<dbReference type="InterPro" id="IPR008758">
    <property type="entry name" value="Peptidase_S28"/>
</dbReference>
<feature type="chain" id="PRO_5013208024" evidence="7">
    <location>
        <begin position="21"/>
        <end position="503"/>
    </location>
</feature>
<accession>A0A1X2G676</accession>
<dbReference type="PANTHER" id="PTHR11010:SF117">
    <property type="entry name" value="SERINE PROTEASE 16"/>
    <property type="match status" value="1"/>
</dbReference>
<evidence type="ECO:0000256" key="2">
    <source>
        <dbReference type="ARBA" id="ARBA00022670"/>
    </source>
</evidence>
<evidence type="ECO:0000256" key="4">
    <source>
        <dbReference type="ARBA" id="ARBA00022801"/>
    </source>
</evidence>
<dbReference type="GO" id="GO:0070008">
    <property type="term" value="F:serine-type exopeptidase activity"/>
    <property type="evidence" value="ECO:0007669"/>
    <property type="project" value="InterPro"/>
</dbReference>
<name>A0A1X2G676_9FUNG</name>
<evidence type="ECO:0000256" key="7">
    <source>
        <dbReference type="SAM" id="SignalP"/>
    </source>
</evidence>
<evidence type="ECO:0000256" key="3">
    <source>
        <dbReference type="ARBA" id="ARBA00022729"/>
    </source>
</evidence>
<feature type="region of interest" description="Disordered" evidence="6">
    <location>
        <begin position="328"/>
        <end position="349"/>
    </location>
</feature>
<dbReference type="SUPFAM" id="SSF53474">
    <property type="entry name" value="alpha/beta-Hydrolases"/>
    <property type="match status" value="1"/>
</dbReference>
<dbReference type="EMBL" id="MCGT01000039">
    <property type="protein sequence ID" value="ORX46089.1"/>
    <property type="molecule type" value="Genomic_DNA"/>
</dbReference>
<proteinExistence type="inferred from homology"/>
<dbReference type="PANTHER" id="PTHR11010">
    <property type="entry name" value="PROTEASE S28 PRO-X CARBOXYPEPTIDASE-RELATED"/>
    <property type="match status" value="1"/>
</dbReference>
<dbReference type="InterPro" id="IPR029058">
    <property type="entry name" value="AB_hydrolase_fold"/>
</dbReference>
<protein>
    <submittedName>
        <fullName evidence="8">Peptidase S28</fullName>
    </submittedName>
</protein>
<sequence length="503" mass="56276">MKFSSLISLCVSALVLTASAKPVTKHHHHHKPPAQKAVAHQTIQPLDHFGGLDNRTIPIRYWVNSTFYKPGGPVLLVNNGEAAVFDEDVAFLFGSTFGTMAKSLNAAILLFEHRYYGDSHPPLSEPVDYRYLTVNQSLADMAAFIKSTGKGVPGIPHDLTPPKTKWITRGGSYSGMLSAWMRYAYPDLVFATISSSAPVEAQLPYWEYLNAFVQYGPQDCVAAMHNVVDYIDGFFASNPTDKQKAALKAQFGVGASTDDLTFVGNIPYLPFMWQSTSPVQEPVDAACKQAFQGAKTVAQQVKGYATYFKGLGPQQPLNHRSLQYQLNRQHMTHHRQSKPDSSNTTAPNPYDDMTLWTYQTCVEFGYDQTVPPPKNSPWYNKRVMSNMTTADMYVQQCQQQFPGQVPSTPATGLVNQYFQGWHLSMTNTIWVNGEWDPWRWLSVASLEAPARTNTSSQYSLLLPHGVHCFDYYNYPGYQNSITNFVNFATATLKSWLGAKSHHH</sequence>
<dbReference type="Proteomes" id="UP000242146">
    <property type="component" value="Unassembled WGS sequence"/>
</dbReference>
<comment type="similarity">
    <text evidence="1">Belongs to the peptidase S28 family.</text>
</comment>
<dbReference type="Pfam" id="PF05577">
    <property type="entry name" value="Peptidase_S28"/>
    <property type="match status" value="1"/>
</dbReference>